<dbReference type="InParanoid" id="A0A177C4Z9"/>
<gene>
    <name evidence="5" type="ORF">CC84DRAFT_976069</name>
</gene>
<dbReference type="PANTHER" id="PTHR45348:SF2">
    <property type="entry name" value="ZINC-TYPE ALCOHOL DEHYDROGENASE-LIKE PROTEIN C2E1P3.01"/>
    <property type="match status" value="1"/>
</dbReference>
<dbReference type="InterPro" id="IPR020843">
    <property type="entry name" value="ER"/>
</dbReference>
<dbReference type="SMART" id="SM00829">
    <property type="entry name" value="PKS_ER"/>
    <property type="match status" value="1"/>
</dbReference>
<dbReference type="Pfam" id="PF08240">
    <property type="entry name" value="ADH_N"/>
    <property type="match status" value="1"/>
</dbReference>
<evidence type="ECO:0000313" key="5">
    <source>
        <dbReference type="EMBL" id="OAG01962.1"/>
    </source>
</evidence>
<dbReference type="Gene3D" id="3.40.50.720">
    <property type="entry name" value="NAD(P)-binding Rossmann-like Domain"/>
    <property type="match status" value="1"/>
</dbReference>
<dbReference type="STRING" id="1460663.A0A177C4Z9"/>
<keyword evidence="6" id="KW-1185">Reference proteome</keyword>
<dbReference type="CDD" id="cd08249">
    <property type="entry name" value="enoyl_reductase_like"/>
    <property type="match status" value="1"/>
</dbReference>
<dbReference type="InterPro" id="IPR036291">
    <property type="entry name" value="NAD(P)-bd_dom_sf"/>
</dbReference>
<evidence type="ECO:0000256" key="2">
    <source>
        <dbReference type="ARBA" id="ARBA00011245"/>
    </source>
</evidence>
<keyword evidence="3" id="KW-0560">Oxidoreductase</keyword>
<comment type="subunit">
    <text evidence="2">Monomer.</text>
</comment>
<dbReference type="InterPro" id="IPR047122">
    <property type="entry name" value="Trans-enoyl_RdTase-like"/>
</dbReference>
<evidence type="ECO:0000313" key="6">
    <source>
        <dbReference type="Proteomes" id="UP000077069"/>
    </source>
</evidence>
<organism evidence="5 6">
    <name type="scientific">Paraphaeosphaeria sporulosa</name>
    <dbReference type="NCBI Taxonomy" id="1460663"/>
    <lineage>
        <taxon>Eukaryota</taxon>
        <taxon>Fungi</taxon>
        <taxon>Dikarya</taxon>
        <taxon>Ascomycota</taxon>
        <taxon>Pezizomycotina</taxon>
        <taxon>Dothideomycetes</taxon>
        <taxon>Pleosporomycetidae</taxon>
        <taxon>Pleosporales</taxon>
        <taxon>Massarineae</taxon>
        <taxon>Didymosphaeriaceae</taxon>
        <taxon>Paraphaeosphaeria</taxon>
    </lineage>
</organism>
<evidence type="ECO:0000256" key="1">
    <source>
        <dbReference type="ARBA" id="ARBA00008072"/>
    </source>
</evidence>
<dbReference type="EMBL" id="KV441556">
    <property type="protein sequence ID" value="OAG01962.1"/>
    <property type="molecule type" value="Genomic_DNA"/>
</dbReference>
<evidence type="ECO:0000259" key="4">
    <source>
        <dbReference type="SMART" id="SM00829"/>
    </source>
</evidence>
<dbReference type="AlphaFoldDB" id="A0A177C4Z9"/>
<dbReference type="SUPFAM" id="SSF51735">
    <property type="entry name" value="NAD(P)-binding Rossmann-fold domains"/>
    <property type="match status" value="1"/>
</dbReference>
<dbReference type="Proteomes" id="UP000077069">
    <property type="component" value="Unassembled WGS sequence"/>
</dbReference>
<comment type="similarity">
    <text evidence="1">Belongs to the zinc-containing alcohol dehydrogenase family.</text>
</comment>
<evidence type="ECO:0000256" key="3">
    <source>
        <dbReference type="ARBA" id="ARBA00023002"/>
    </source>
</evidence>
<accession>A0A177C4Z9</accession>
<dbReference type="RefSeq" id="XP_018032327.1">
    <property type="nucleotide sequence ID" value="XM_018188029.1"/>
</dbReference>
<protein>
    <submittedName>
        <fullName evidence="5">GroES-like protein</fullName>
    </submittedName>
</protein>
<feature type="domain" description="Enoyl reductase (ER)" evidence="4">
    <location>
        <begin position="51"/>
        <end position="404"/>
    </location>
</feature>
<dbReference type="SUPFAM" id="SSF50129">
    <property type="entry name" value="GroES-like"/>
    <property type="match status" value="1"/>
</dbReference>
<dbReference type="GO" id="GO:0016651">
    <property type="term" value="F:oxidoreductase activity, acting on NAD(P)H"/>
    <property type="evidence" value="ECO:0007669"/>
    <property type="project" value="InterPro"/>
</dbReference>
<name>A0A177C4Z9_9PLEO</name>
<dbReference type="Gene3D" id="3.90.180.10">
    <property type="entry name" value="Medium-chain alcohol dehydrogenases, catalytic domain"/>
    <property type="match status" value="1"/>
</dbReference>
<dbReference type="GeneID" id="28771515"/>
<dbReference type="OrthoDB" id="10257049at2759"/>
<dbReference type="PANTHER" id="PTHR45348">
    <property type="entry name" value="HYPOTHETICAL OXIDOREDUCTASE (EUROFUNG)"/>
    <property type="match status" value="1"/>
</dbReference>
<reference evidence="5 6" key="1">
    <citation type="submission" date="2016-05" db="EMBL/GenBank/DDBJ databases">
        <title>Comparative analysis of secretome profiles of manganese(II)-oxidizing ascomycete fungi.</title>
        <authorList>
            <consortium name="DOE Joint Genome Institute"/>
            <person name="Zeiner C.A."/>
            <person name="Purvine S.O."/>
            <person name="Zink E.M."/>
            <person name="Wu S."/>
            <person name="Pasa-Tolic L."/>
            <person name="Chaput D.L."/>
            <person name="Haridas S."/>
            <person name="Grigoriev I.V."/>
            <person name="Santelli C.M."/>
            <person name="Hansel C.M."/>
        </authorList>
    </citation>
    <scope>NUCLEOTIDE SEQUENCE [LARGE SCALE GENOMIC DNA]</scope>
    <source>
        <strain evidence="5 6">AP3s5-JAC2a</strain>
    </source>
</reference>
<dbReference type="InterPro" id="IPR013154">
    <property type="entry name" value="ADH-like_N"/>
</dbReference>
<sequence>MPIFSKTRNTSILRFATSLALSTQNTEAQPYLTNQILSTTMPTNSAAWMLGPKQELQVKEAPYPKPGPGEIVVRNRAVAINPIDWILQSQGTAMAFGWIQYPFVFGNDVAGEVVQIGEQVTRLKVGDRVTGQAHSVDKLFNNSAYGGFQQYTILLERNTATIPETMSFESASVLPLAYATAAAGLFEKDQLNLEYPQLDAKATGKTVLVWGGSTSVGLSAIQLALAAGYEVISTSSPRNFDLLKSLGASEVFDYNDPKVVANVVMAMKGRTSAGALAIGEGSMFRCLDVLGRCKGDKHMAMATYPVPSHPKRFALLHTIYCFVTSMISITVKSKLRGITTSFVWGSVAHSPVGEAVYARFLPDALANGKFRAAPEPVVAGEGLEAIQGAIDLQKKGVSARKVVVSLK</sequence>
<proteinExistence type="inferred from homology"/>
<dbReference type="InterPro" id="IPR011032">
    <property type="entry name" value="GroES-like_sf"/>
</dbReference>